<dbReference type="RefSeq" id="WP_331373793.1">
    <property type="nucleotide sequence ID" value="NZ_CP133148.1"/>
</dbReference>
<dbReference type="InterPro" id="IPR036614">
    <property type="entry name" value="RusA-like_sf"/>
</dbReference>
<name>A0ABZ2BEV9_9HYPH</name>
<sequence length="202" mass="23321">MIVWSEPNYALDWRVAWVGTVRIGYINPPSPGGNMWQWHTWIASGGFSGRGLALDEDSAKWAVTDAWQRFMEAAGLQPVRRDDRPWLRFRLPLPPSIWDMYTGWGENRRKSKVYKRWVTDAGWFVKPPAVPITKPFDIVIAMERPHGLMDVDNRLKPFLDCLQHYKVIKNDNRCESAAIRWQADLGHECIAEVRECLEGVAA</sequence>
<evidence type="ECO:0000313" key="1">
    <source>
        <dbReference type="EMBL" id="WVT04632.1"/>
    </source>
</evidence>
<protein>
    <submittedName>
        <fullName evidence="1">Uncharacterized protein</fullName>
    </submittedName>
</protein>
<dbReference type="SUPFAM" id="SSF103084">
    <property type="entry name" value="Holliday junction resolvase RusA"/>
    <property type="match status" value="1"/>
</dbReference>
<evidence type="ECO:0000313" key="2">
    <source>
        <dbReference type="Proteomes" id="UP001432360"/>
    </source>
</evidence>
<dbReference type="Gene3D" id="3.30.1330.70">
    <property type="entry name" value="Holliday junction resolvase RusA"/>
    <property type="match status" value="1"/>
</dbReference>
<dbReference type="EMBL" id="CP133148">
    <property type="protein sequence ID" value="WVT04632.1"/>
    <property type="molecule type" value="Genomic_DNA"/>
</dbReference>
<organism evidence="1 2">
    <name type="scientific">Sinorhizobium chiapasense</name>
    <dbReference type="NCBI Taxonomy" id="501572"/>
    <lineage>
        <taxon>Bacteria</taxon>
        <taxon>Pseudomonadati</taxon>
        <taxon>Pseudomonadota</taxon>
        <taxon>Alphaproteobacteria</taxon>
        <taxon>Hyphomicrobiales</taxon>
        <taxon>Rhizobiaceae</taxon>
        <taxon>Sinorhizobium/Ensifer group</taxon>
        <taxon>Sinorhizobium</taxon>
    </lineage>
</organism>
<gene>
    <name evidence="1" type="ORF">RB548_04260</name>
</gene>
<dbReference type="Proteomes" id="UP001432360">
    <property type="component" value="Chromosome"/>
</dbReference>
<keyword evidence="2" id="KW-1185">Reference proteome</keyword>
<accession>A0ABZ2BEV9</accession>
<proteinExistence type="predicted"/>
<reference evidence="1" key="1">
    <citation type="submission" date="2023-08" db="EMBL/GenBank/DDBJ databases">
        <title>Complete genome sequence of Sinorhizobium chiapanecum ITTG S70 isolated from Acaciella angustissima nodules in Chiapas-Mexico.</title>
        <authorList>
            <person name="Rincon-Rosales R."/>
            <person name="Rogel M.A."/>
            <person name="Rincon-Medina C.I."/>
            <person name="Guerrero G."/>
            <person name="Manzano-Gomez L.A."/>
            <person name="Lopez-Lopez A."/>
            <person name="Rincon Molina F.A."/>
            <person name="Martinez-Romero E."/>
        </authorList>
    </citation>
    <scope>NUCLEOTIDE SEQUENCE</scope>
    <source>
        <strain evidence="1">ITTG S70</strain>
    </source>
</reference>